<dbReference type="Proteomes" id="UP000242188">
    <property type="component" value="Unassembled WGS sequence"/>
</dbReference>
<evidence type="ECO:0000313" key="3">
    <source>
        <dbReference type="Proteomes" id="UP000242188"/>
    </source>
</evidence>
<dbReference type="PANTHER" id="PTHR18444">
    <property type="entry name" value="UPF0538 FAMILY MEMBER"/>
    <property type="match status" value="1"/>
</dbReference>
<gene>
    <name evidence="2" type="ORF">KP79_PYT19039</name>
</gene>
<evidence type="ECO:0000313" key="2">
    <source>
        <dbReference type="EMBL" id="OWF40497.1"/>
    </source>
</evidence>
<dbReference type="EMBL" id="NEDP02005461">
    <property type="protein sequence ID" value="OWF40497.1"/>
    <property type="molecule type" value="Genomic_DNA"/>
</dbReference>
<dbReference type="PANTHER" id="PTHR18444:SF9">
    <property type="entry name" value="UPF0538 PROTEIN C2ORF76"/>
    <property type="match status" value="1"/>
</dbReference>
<reference evidence="2 3" key="1">
    <citation type="journal article" date="2017" name="Nat. Ecol. Evol.">
        <title>Scallop genome provides insights into evolution of bilaterian karyotype and development.</title>
        <authorList>
            <person name="Wang S."/>
            <person name="Zhang J."/>
            <person name="Jiao W."/>
            <person name="Li J."/>
            <person name="Xun X."/>
            <person name="Sun Y."/>
            <person name="Guo X."/>
            <person name="Huan P."/>
            <person name="Dong B."/>
            <person name="Zhang L."/>
            <person name="Hu X."/>
            <person name="Sun X."/>
            <person name="Wang J."/>
            <person name="Zhao C."/>
            <person name="Wang Y."/>
            <person name="Wang D."/>
            <person name="Huang X."/>
            <person name="Wang R."/>
            <person name="Lv J."/>
            <person name="Li Y."/>
            <person name="Zhang Z."/>
            <person name="Liu B."/>
            <person name="Lu W."/>
            <person name="Hui Y."/>
            <person name="Liang J."/>
            <person name="Zhou Z."/>
            <person name="Hou R."/>
            <person name="Li X."/>
            <person name="Liu Y."/>
            <person name="Li H."/>
            <person name="Ning X."/>
            <person name="Lin Y."/>
            <person name="Zhao L."/>
            <person name="Xing Q."/>
            <person name="Dou J."/>
            <person name="Li Y."/>
            <person name="Mao J."/>
            <person name="Guo H."/>
            <person name="Dou H."/>
            <person name="Li T."/>
            <person name="Mu C."/>
            <person name="Jiang W."/>
            <person name="Fu Q."/>
            <person name="Fu X."/>
            <person name="Miao Y."/>
            <person name="Liu J."/>
            <person name="Yu Q."/>
            <person name="Li R."/>
            <person name="Liao H."/>
            <person name="Li X."/>
            <person name="Kong Y."/>
            <person name="Jiang Z."/>
            <person name="Chourrout D."/>
            <person name="Li R."/>
            <person name="Bao Z."/>
        </authorList>
    </citation>
    <scope>NUCLEOTIDE SEQUENCE [LARGE SCALE GENOMIC DNA]</scope>
    <source>
        <strain evidence="2 3">PY_sf001</strain>
    </source>
</reference>
<protein>
    <submittedName>
        <fullName evidence="2">UPF0538 protein C2orf76-like</fullName>
    </submittedName>
</protein>
<name>A0A210PVH4_MIZYE</name>
<comment type="caution">
    <text evidence="2">The sequence shown here is derived from an EMBL/GenBank/DDBJ whole genome shotgun (WGS) entry which is preliminary data.</text>
</comment>
<organism evidence="2 3">
    <name type="scientific">Mizuhopecten yessoensis</name>
    <name type="common">Japanese scallop</name>
    <name type="synonym">Patinopecten yessoensis</name>
    <dbReference type="NCBI Taxonomy" id="6573"/>
    <lineage>
        <taxon>Eukaryota</taxon>
        <taxon>Metazoa</taxon>
        <taxon>Spiralia</taxon>
        <taxon>Lophotrochozoa</taxon>
        <taxon>Mollusca</taxon>
        <taxon>Bivalvia</taxon>
        <taxon>Autobranchia</taxon>
        <taxon>Pteriomorphia</taxon>
        <taxon>Pectinida</taxon>
        <taxon>Pectinoidea</taxon>
        <taxon>Pectinidae</taxon>
        <taxon>Mizuhopecten</taxon>
    </lineage>
</organism>
<sequence>MTDDISCGTVTVRLIRSFEHRNIKPVVFQDVDLTQKTRTFMECVDNDLKTRKGIPPPFRTFKFDTMKILHQAHGSKTSDPAINTDCDEELILSPDVTLQDSGIKNETELSYFKREDYEKYKLDPTLKW</sequence>
<dbReference type="Pfam" id="PF10209">
    <property type="entry name" value="DUF2340"/>
    <property type="match status" value="1"/>
</dbReference>
<dbReference type="OrthoDB" id="937at2759"/>
<proteinExistence type="inferred from homology"/>
<dbReference type="InterPro" id="IPR018794">
    <property type="entry name" value="UPF0538"/>
</dbReference>
<comment type="similarity">
    <text evidence="1">Belongs to the UPF0538 family.</text>
</comment>
<accession>A0A210PVH4</accession>
<dbReference type="AlphaFoldDB" id="A0A210PVH4"/>
<keyword evidence="3" id="KW-1185">Reference proteome</keyword>
<evidence type="ECO:0000256" key="1">
    <source>
        <dbReference type="ARBA" id="ARBA00007176"/>
    </source>
</evidence>